<name>A0A9Q1BDB9_HOLLE</name>
<gene>
    <name evidence="1" type="ORF">HOLleu_37434</name>
</gene>
<comment type="caution">
    <text evidence="1">The sequence shown here is derived from an EMBL/GenBank/DDBJ whole genome shotgun (WGS) entry which is preliminary data.</text>
</comment>
<dbReference type="AlphaFoldDB" id="A0A9Q1BDB9"/>
<dbReference type="Proteomes" id="UP001152320">
    <property type="component" value="Chromosome 20"/>
</dbReference>
<dbReference type="EMBL" id="JAIZAY010000020">
    <property type="protein sequence ID" value="KAJ8022520.1"/>
    <property type="molecule type" value="Genomic_DNA"/>
</dbReference>
<accession>A0A9Q1BDB9</accession>
<protein>
    <submittedName>
        <fullName evidence="1">Uncharacterized protein</fullName>
    </submittedName>
</protein>
<reference evidence="1" key="1">
    <citation type="submission" date="2021-10" db="EMBL/GenBank/DDBJ databases">
        <title>Tropical sea cucumber genome reveals ecological adaptation and Cuvierian tubules defense mechanism.</title>
        <authorList>
            <person name="Chen T."/>
        </authorList>
    </citation>
    <scope>NUCLEOTIDE SEQUENCE</scope>
    <source>
        <strain evidence="1">Nanhai2018</strain>
        <tissue evidence="1">Muscle</tissue>
    </source>
</reference>
<proteinExistence type="predicted"/>
<evidence type="ECO:0000313" key="1">
    <source>
        <dbReference type="EMBL" id="KAJ8022520.1"/>
    </source>
</evidence>
<keyword evidence="2" id="KW-1185">Reference proteome</keyword>
<sequence length="74" mass="8156">MSVHTNYLLCVTEKENVSYVTTPWLAEKAAEFKFVIKCDPGVRNMTGTGKGDLVATKARLERKACRSGTHPLVS</sequence>
<evidence type="ECO:0000313" key="2">
    <source>
        <dbReference type="Proteomes" id="UP001152320"/>
    </source>
</evidence>
<organism evidence="1 2">
    <name type="scientific">Holothuria leucospilota</name>
    <name type="common">Black long sea cucumber</name>
    <name type="synonym">Mertensiothuria leucospilota</name>
    <dbReference type="NCBI Taxonomy" id="206669"/>
    <lineage>
        <taxon>Eukaryota</taxon>
        <taxon>Metazoa</taxon>
        <taxon>Echinodermata</taxon>
        <taxon>Eleutherozoa</taxon>
        <taxon>Echinozoa</taxon>
        <taxon>Holothuroidea</taxon>
        <taxon>Aspidochirotacea</taxon>
        <taxon>Aspidochirotida</taxon>
        <taxon>Holothuriidae</taxon>
        <taxon>Holothuria</taxon>
    </lineage>
</organism>